<dbReference type="RefSeq" id="WP_078484466.1">
    <property type="nucleotide sequence ID" value="NZ_MPRL01000058.1"/>
</dbReference>
<dbReference type="GO" id="GO:0019693">
    <property type="term" value="P:ribose phosphate metabolic process"/>
    <property type="evidence" value="ECO:0007669"/>
    <property type="project" value="TreeGrafter"/>
</dbReference>
<feature type="domain" description="Nudix hydrolase" evidence="3">
    <location>
        <begin position="42"/>
        <end position="175"/>
    </location>
</feature>
<accession>A0A1T2L263</accession>
<evidence type="ECO:0000256" key="1">
    <source>
        <dbReference type="ARBA" id="ARBA00001946"/>
    </source>
</evidence>
<evidence type="ECO:0000256" key="2">
    <source>
        <dbReference type="ARBA" id="ARBA00022801"/>
    </source>
</evidence>
<dbReference type="GO" id="GO:0006753">
    <property type="term" value="P:nucleoside phosphate metabolic process"/>
    <property type="evidence" value="ECO:0007669"/>
    <property type="project" value="TreeGrafter"/>
</dbReference>
<organism evidence="4 5">
    <name type="scientific">Solemya pervernicosa gill symbiont</name>
    <dbReference type="NCBI Taxonomy" id="642797"/>
    <lineage>
        <taxon>Bacteria</taxon>
        <taxon>Pseudomonadati</taxon>
        <taxon>Pseudomonadota</taxon>
        <taxon>Gammaproteobacteria</taxon>
        <taxon>sulfur-oxidizing symbionts</taxon>
    </lineage>
</organism>
<comment type="caution">
    <text evidence="4">The sequence shown here is derived from an EMBL/GenBank/DDBJ whole genome shotgun (WGS) entry which is preliminary data.</text>
</comment>
<dbReference type="PROSITE" id="PS00893">
    <property type="entry name" value="NUDIX_BOX"/>
    <property type="match status" value="1"/>
</dbReference>
<name>A0A1T2L263_9GAMM</name>
<dbReference type="GO" id="GO:0005829">
    <property type="term" value="C:cytosol"/>
    <property type="evidence" value="ECO:0007669"/>
    <property type="project" value="TreeGrafter"/>
</dbReference>
<sequence>MQKKPEVLSTTMIASTRLFKVEQLDLRFSNGVEVSYERLIGSPHGAVLIVPMLDADTVLLVREYAAGVDRYELTLPKGRIEAGEPPVEAANREIMEEIGYGAEQLTHVTSLTLAPGYLGHTTHIVLAERLYEKRMEGDEPEELEVVPWKLSQLDQLLQHEECTEARTIAALFLIRERTNNV</sequence>
<reference evidence="4 5" key="1">
    <citation type="submission" date="2016-11" db="EMBL/GenBank/DDBJ databases">
        <title>Mixed transmission modes and dynamic genome evolution in an obligate animal-bacterial symbiosis.</title>
        <authorList>
            <person name="Russell S.L."/>
            <person name="Corbett-Detig R.B."/>
            <person name="Cavanaugh C.M."/>
        </authorList>
    </citation>
    <scope>NUCLEOTIDE SEQUENCE [LARGE SCALE GENOMIC DNA]</scope>
    <source>
        <strain evidence="4">Sveles-Q1</strain>
    </source>
</reference>
<dbReference type="InterPro" id="IPR000086">
    <property type="entry name" value="NUDIX_hydrolase_dom"/>
</dbReference>
<evidence type="ECO:0000313" key="4">
    <source>
        <dbReference type="EMBL" id="OOZ39161.1"/>
    </source>
</evidence>
<proteinExistence type="predicted"/>
<dbReference type="OrthoDB" id="9806150at2"/>
<dbReference type="Pfam" id="PF00293">
    <property type="entry name" value="NUDIX"/>
    <property type="match status" value="1"/>
</dbReference>
<dbReference type="InterPro" id="IPR015797">
    <property type="entry name" value="NUDIX_hydrolase-like_dom_sf"/>
</dbReference>
<evidence type="ECO:0000259" key="3">
    <source>
        <dbReference type="PROSITE" id="PS51462"/>
    </source>
</evidence>
<protein>
    <submittedName>
        <fullName evidence="4">ADP compounds hydrolase NudE</fullName>
    </submittedName>
</protein>
<keyword evidence="2 4" id="KW-0378">Hydrolase</keyword>
<dbReference type="InterPro" id="IPR020084">
    <property type="entry name" value="NUDIX_hydrolase_CS"/>
</dbReference>
<dbReference type="SUPFAM" id="SSF55811">
    <property type="entry name" value="Nudix"/>
    <property type="match status" value="1"/>
</dbReference>
<dbReference type="PROSITE" id="PS51462">
    <property type="entry name" value="NUDIX"/>
    <property type="match status" value="1"/>
</dbReference>
<dbReference type="EMBL" id="MPRL01000058">
    <property type="protein sequence ID" value="OOZ39161.1"/>
    <property type="molecule type" value="Genomic_DNA"/>
</dbReference>
<gene>
    <name evidence="4" type="ORF">BOW53_12730</name>
</gene>
<dbReference type="AlphaFoldDB" id="A0A1T2L263"/>
<keyword evidence="5" id="KW-1185">Reference proteome</keyword>
<dbReference type="FunFam" id="3.90.79.10:FF:000006">
    <property type="entry name" value="ADP compounds hydrolase NudE"/>
    <property type="match status" value="1"/>
</dbReference>
<dbReference type="PANTHER" id="PTHR11839">
    <property type="entry name" value="UDP/ADP-SUGAR PYROPHOSPHATASE"/>
    <property type="match status" value="1"/>
</dbReference>
<comment type="cofactor">
    <cofactor evidence="1">
        <name>Mg(2+)</name>
        <dbReference type="ChEBI" id="CHEBI:18420"/>
    </cofactor>
</comment>
<evidence type="ECO:0000313" key="5">
    <source>
        <dbReference type="Proteomes" id="UP000191110"/>
    </source>
</evidence>
<dbReference type="Proteomes" id="UP000191110">
    <property type="component" value="Unassembled WGS sequence"/>
</dbReference>
<dbReference type="GO" id="GO:0019144">
    <property type="term" value="F:ADP-sugar diphosphatase activity"/>
    <property type="evidence" value="ECO:0007669"/>
    <property type="project" value="TreeGrafter"/>
</dbReference>
<dbReference type="PANTHER" id="PTHR11839:SF12">
    <property type="entry name" value="ADP COMPOUNDS HYDROLASE NUDE"/>
    <property type="match status" value="1"/>
</dbReference>
<dbReference type="Gene3D" id="3.90.79.10">
    <property type="entry name" value="Nucleoside Triphosphate Pyrophosphohydrolase"/>
    <property type="match status" value="1"/>
</dbReference>
<dbReference type="NCBIfam" id="NF008736">
    <property type="entry name" value="PRK11762.1"/>
    <property type="match status" value="1"/>
</dbReference>
<dbReference type="CDD" id="cd24156">
    <property type="entry name" value="NUDIX_ADPRase_NudE"/>
    <property type="match status" value="1"/>
</dbReference>